<evidence type="ECO:0000256" key="6">
    <source>
        <dbReference type="ARBA" id="ARBA00023136"/>
    </source>
</evidence>
<dbReference type="PRINTS" id="PR00237">
    <property type="entry name" value="GPCRRHODOPSN"/>
</dbReference>
<evidence type="ECO:0000256" key="5">
    <source>
        <dbReference type="ARBA" id="ARBA00023040"/>
    </source>
</evidence>
<evidence type="ECO:0000313" key="14">
    <source>
        <dbReference type="Proteomes" id="UP001233172"/>
    </source>
</evidence>
<dbReference type="InterPro" id="IPR017452">
    <property type="entry name" value="GPCR_Rhodpsn_7TM"/>
</dbReference>
<feature type="domain" description="G-protein coupled receptors family 1 profile" evidence="12">
    <location>
        <begin position="45"/>
        <end position="299"/>
    </location>
</feature>
<evidence type="ECO:0000256" key="11">
    <source>
        <dbReference type="SAM" id="Phobius"/>
    </source>
</evidence>
<dbReference type="SUPFAM" id="SSF81321">
    <property type="entry name" value="Family A G protein-coupled receptor-like"/>
    <property type="match status" value="1"/>
</dbReference>
<feature type="transmembrane region" description="Helical" evidence="11">
    <location>
        <begin position="29"/>
        <end position="52"/>
    </location>
</feature>
<keyword evidence="7 9" id="KW-0675">Receptor</keyword>
<feature type="region of interest" description="Disordered" evidence="10">
    <location>
        <begin position="331"/>
        <end position="354"/>
    </location>
</feature>
<evidence type="ECO:0000256" key="10">
    <source>
        <dbReference type="SAM" id="MobiDB-lite"/>
    </source>
</evidence>
<evidence type="ECO:0000256" key="1">
    <source>
        <dbReference type="ARBA" id="ARBA00004651"/>
    </source>
</evidence>
<dbReference type="AlphaFoldDB" id="A0AAD8C0F8"/>
<organism evidence="13 14">
    <name type="scientific">Biomphalaria pfeifferi</name>
    <name type="common">Bloodfluke planorb</name>
    <name type="synonym">Freshwater snail</name>
    <dbReference type="NCBI Taxonomy" id="112525"/>
    <lineage>
        <taxon>Eukaryota</taxon>
        <taxon>Metazoa</taxon>
        <taxon>Spiralia</taxon>
        <taxon>Lophotrochozoa</taxon>
        <taxon>Mollusca</taxon>
        <taxon>Gastropoda</taxon>
        <taxon>Heterobranchia</taxon>
        <taxon>Euthyneura</taxon>
        <taxon>Panpulmonata</taxon>
        <taxon>Hygrophila</taxon>
        <taxon>Lymnaeoidea</taxon>
        <taxon>Planorbidae</taxon>
        <taxon>Biomphalaria</taxon>
    </lineage>
</organism>
<feature type="transmembrane region" description="Helical" evidence="11">
    <location>
        <begin position="103"/>
        <end position="125"/>
    </location>
</feature>
<feature type="transmembrane region" description="Helical" evidence="11">
    <location>
        <begin position="64"/>
        <end position="83"/>
    </location>
</feature>
<keyword evidence="6 11" id="KW-0472">Membrane</keyword>
<dbReference type="PROSITE" id="PS00237">
    <property type="entry name" value="G_PROTEIN_RECEP_F1_1"/>
    <property type="match status" value="1"/>
</dbReference>
<keyword evidence="2" id="KW-1003">Cell membrane</keyword>
<evidence type="ECO:0000256" key="7">
    <source>
        <dbReference type="ARBA" id="ARBA00023170"/>
    </source>
</evidence>
<keyword evidence="5 9" id="KW-0297">G-protein coupled receptor</keyword>
<keyword evidence="14" id="KW-1185">Reference proteome</keyword>
<keyword evidence="8 9" id="KW-0807">Transducer</keyword>
<keyword evidence="3 9" id="KW-0812">Transmembrane</keyword>
<dbReference type="InterPro" id="IPR000276">
    <property type="entry name" value="GPCR_Rhodpsn"/>
</dbReference>
<feature type="compositionally biased region" description="Low complexity" evidence="10">
    <location>
        <begin position="338"/>
        <end position="354"/>
    </location>
</feature>
<evidence type="ECO:0000256" key="9">
    <source>
        <dbReference type="RuleBase" id="RU000688"/>
    </source>
</evidence>
<sequence>MAVVINLTLADDINTSIPTPSPWFEGYSIVYYISVAVLLQLSALINSLIILVVCCTPRLRTTPYVFISSLAVCELLFAVFITARSVIASNGLLTGNWPGFGHIIVRVMIFIWLATLCSNYTNILLISLERWLYITQPFLHVKMNRTLLVVSSLIFAWAIPLVTNVELITEEDINYQLRLRLAHLFPAFHAVWSGALCAIYVHICVITRRQIRVICKLTIPAERPGRRSPGGSGFKHVRANWKTFKLLVLVCGTFFVLNTPGILFNIYLHSKGCENYWSDVPWYIKFLTVIHNCSNYFIYVHQDRTFYTVCCGHFRRVRSFLPNYQVEMSSGLNKGHSMSRISRPSSIPSMSVTT</sequence>
<keyword evidence="4 11" id="KW-1133">Transmembrane helix</keyword>
<dbReference type="GO" id="GO:0004930">
    <property type="term" value="F:G protein-coupled receptor activity"/>
    <property type="evidence" value="ECO:0007669"/>
    <property type="project" value="UniProtKB-KW"/>
</dbReference>
<feature type="transmembrane region" description="Helical" evidence="11">
    <location>
        <begin position="246"/>
        <end position="268"/>
    </location>
</feature>
<dbReference type="Gene3D" id="1.20.1070.10">
    <property type="entry name" value="Rhodopsin 7-helix transmembrane proteins"/>
    <property type="match status" value="1"/>
</dbReference>
<comment type="similarity">
    <text evidence="9">Belongs to the G-protein coupled receptor 1 family.</text>
</comment>
<evidence type="ECO:0000256" key="3">
    <source>
        <dbReference type="ARBA" id="ARBA00022692"/>
    </source>
</evidence>
<dbReference type="GO" id="GO:0005886">
    <property type="term" value="C:plasma membrane"/>
    <property type="evidence" value="ECO:0007669"/>
    <property type="project" value="UniProtKB-SubCell"/>
</dbReference>
<dbReference type="PROSITE" id="PS50262">
    <property type="entry name" value="G_PROTEIN_RECEP_F1_2"/>
    <property type="match status" value="1"/>
</dbReference>
<feature type="transmembrane region" description="Helical" evidence="11">
    <location>
        <begin position="183"/>
        <end position="206"/>
    </location>
</feature>
<gene>
    <name evidence="13" type="ORF">Bpfe_006429</name>
</gene>
<dbReference type="PANTHER" id="PTHR24249:SF372">
    <property type="entry name" value="G-PROTEIN COUPLED RECEPTORS FAMILY 1 PROFILE DOMAIN-CONTAINING PROTEIN"/>
    <property type="match status" value="1"/>
</dbReference>
<protein>
    <submittedName>
        <fullName evidence="13">Adenosine receptor A2b</fullName>
    </submittedName>
</protein>
<dbReference type="Proteomes" id="UP001233172">
    <property type="component" value="Unassembled WGS sequence"/>
</dbReference>
<comment type="caution">
    <text evidence="13">The sequence shown here is derived from an EMBL/GenBank/DDBJ whole genome shotgun (WGS) entry which is preliminary data.</text>
</comment>
<evidence type="ECO:0000256" key="2">
    <source>
        <dbReference type="ARBA" id="ARBA00022475"/>
    </source>
</evidence>
<proteinExistence type="inferred from homology"/>
<reference evidence="13" key="2">
    <citation type="submission" date="2023-04" db="EMBL/GenBank/DDBJ databases">
        <authorList>
            <person name="Bu L."/>
            <person name="Lu L."/>
            <person name="Laidemitt M.R."/>
            <person name="Zhang S.M."/>
            <person name="Mutuku M."/>
            <person name="Mkoji G."/>
            <person name="Steinauer M."/>
            <person name="Loker E.S."/>
        </authorList>
    </citation>
    <scope>NUCLEOTIDE SEQUENCE</scope>
    <source>
        <strain evidence="13">KasaAsao</strain>
        <tissue evidence="13">Whole Snail</tissue>
    </source>
</reference>
<dbReference type="InterPro" id="IPR050569">
    <property type="entry name" value="TAAR"/>
</dbReference>
<feature type="transmembrane region" description="Helical" evidence="11">
    <location>
        <begin position="280"/>
        <end position="299"/>
    </location>
</feature>
<name>A0AAD8C0F8_BIOPF</name>
<feature type="transmembrane region" description="Helical" evidence="11">
    <location>
        <begin position="146"/>
        <end position="163"/>
    </location>
</feature>
<evidence type="ECO:0000313" key="13">
    <source>
        <dbReference type="EMBL" id="KAK0064244.1"/>
    </source>
</evidence>
<comment type="subcellular location">
    <subcellularLocation>
        <location evidence="1">Cell membrane</location>
        <topology evidence="1">Multi-pass membrane protein</topology>
    </subcellularLocation>
</comment>
<dbReference type="PANTHER" id="PTHR24249">
    <property type="entry name" value="HISTAMINE RECEPTOR-RELATED G-PROTEIN COUPLED RECEPTOR"/>
    <property type="match status" value="1"/>
</dbReference>
<dbReference type="CDD" id="cd00637">
    <property type="entry name" value="7tm_classA_rhodopsin-like"/>
    <property type="match status" value="1"/>
</dbReference>
<dbReference type="EMBL" id="JASAOG010000018">
    <property type="protein sequence ID" value="KAK0064244.1"/>
    <property type="molecule type" value="Genomic_DNA"/>
</dbReference>
<evidence type="ECO:0000256" key="8">
    <source>
        <dbReference type="ARBA" id="ARBA00023224"/>
    </source>
</evidence>
<evidence type="ECO:0000259" key="12">
    <source>
        <dbReference type="PROSITE" id="PS50262"/>
    </source>
</evidence>
<evidence type="ECO:0000256" key="4">
    <source>
        <dbReference type="ARBA" id="ARBA00022989"/>
    </source>
</evidence>
<reference evidence="13" key="1">
    <citation type="journal article" date="2023" name="PLoS Negl. Trop. Dis.">
        <title>A genome sequence for Biomphalaria pfeifferi, the major vector snail for the human-infecting parasite Schistosoma mansoni.</title>
        <authorList>
            <person name="Bu L."/>
            <person name="Lu L."/>
            <person name="Laidemitt M.R."/>
            <person name="Zhang S.M."/>
            <person name="Mutuku M."/>
            <person name="Mkoji G."/>
            <person name="Steinauer M."/>
            <person name="Loker E.S."/>
        </authorList>
    </citation>
    <scope>NUCLEOTIDE SEQUENCE</scope>
    <source>
        <strain evidence="13">KasaAsao</strain>
    </source>
</reference>
<accession>A0AAD8C0F8</accession>
<dbReference type="Pfam" id="PF00001">
    <property type="entry name" value="7tm_1"/>
    <property type="match status" value="1"/>
</dbReference>